<evidence type="ECO:0000313" key="3">
    <source>
        <dbReference type="EMBL" id="AIG55392.1"/>
    </source>
</evidence>
<dbReference type="AlphaFoldDB" id="A0A0A7CL90"/>
<dbReference type="SUPFAM" id="SSF56300">
    <property type="entry name" value="Metallo-dependent phosphatases"/>
    <property type="match status" value="1"/>
</dbReference>
<evidence type="ECO:0000256" key="1">
    <source>
        <dbReference type="ARBA" id="ARBA00022729"/>
    </source>
</evidence>
<dbReference type="InterPro" id="IPR008963">
    <property type="entry name" value="Purple_acid_Pase-like_N"/>
</dbReference>
<feature type="signal peptide" evidence="2">
    <location>
        <begin position="1"/>
        <end position="20"/>
    </location>
</feature>
<proteinExistence type="predicted"/>
<dbReference type="GO" id="GO:0003993">
    <property type="term" value="F:acid phosphatase activity"/>
    <property type="evidence" value="ECO:0007669"/>
    <property type="project" value="UniProtKB-EC"/>
</dbReference>
<dbReference type="PANTHER" id="PTHR22953:SF153">
    <property type="entry name" value="PURPLE ACID PHOSPHATASE"/>
    <property type="match status" value="1"/>
</dbReference>
<dbReference type="PANTHER" id="PTHR22953">
    <property type="entry name" value="ACID PHOSPHATASE RELATED"/>
    <property type="match status" value="1"/>
</dbReference>
<dbReference type="InterPro" id="IPR039331">
    <property type="entry name" value="PAPs-like"/>
</dbReference>
<organism evidence="3">
    <name type="scientific">Thraustotheca clavata</name>
    <dbReference type="NCBI Taxonomy" id="74557"/>
    <lineage>
        <taxon>Eukaryota</taxon>
        <taxon>Sar</taxon>
        <taxon>Stramenopiles</taxon>
        <taxon>Oomycota</taxon>
        <taxon>Saprolegniomycetes</taxon>
        <taxon>Saprolegniales</taxon>
        <taxon>Achlyaceae</taxon>
        <taxon>Thraustotheca</taxon>
    </lineage>
</organism>
<accession>A0A0A7CL90</accession>
<name>A0A0A7CL90_9STRA</name>
<dbReference type="GO" id="GO:0046872">
    <property type="term" value="F:metal ion binding"/>
    <property type="evidence" value="ECO:0007669"/>
    <property type="project" value="InterPro"/>
</dbReference>
<sequence>MVYNCYRLIVGALSLQIALAARSCSNGVSLSFASSSADSFRVTYNNQNVQIQSTTYSFKNYKSPYSHNVALCYLKPYTVYTYSIEDKFKASFRSLPPVGEETELGIVGDFVFQDKSINNLLKPYNSKNSQALLVVRDWPYPNGDQSKWDKWFNLQAPTFSKLPVTGINGNHEDTDKEEKYTTYLNRMPGPISEENKNAFRTYYSADIGLVHAVFLDDYVGALHKVGGQNWLNERNLQLQWLKVTLHRWIALRLLT</sequence>
<dbReference type="InterPro" id="IPR029052">
    <property type="entry name" value="Metallo-depent_PP-like"/>
</dbReference>
<evidence type="ECO:0000256" key="2">
    <source>
        <dbReference type="SAM" id="SignalP"/>
    </source>
</evidence>
<feature type="chain" id="PRO_5047082722" evidence="2">
    <location>
        <begin position="21"/>
        <end position="255"/>
    </location>
</feature>
<dbReference type="EMBL" id="KM037931">
    <property type="protein sequence ID" value="AIG55392.1"/>
    <property type="molecule type" value="Genomic_DNA"/>
</dbReference>
<dbReference type="Gene3D" id="3.60.21.10">
    <property type="match status" value="1"/>
</dbReference>
<dbReference type="SUPFAM" id="SSF49363">
    <property type="entry name" value="Purple acid phosphatase, N-terminal domain"/>
    <property type="match status" value="1"/>
</dbReference>
<protein>
    <submittedName>
        <fullName evidence="3">Secreted protein</fullName>
    </submittedName>
</protein>
<dbReference type="Gene3D" id="2.60.40.380">
    <property type="entry name" value="Purple acid phosphatase-like, N-terminal"/>
    <property type="match status" value="1"/>
</dbReference>
<keyword evidence="1 2" id="KW-0732">Signal</keyword>
<reference evidence="3" key="1">
    <citation type="journal article" date="2014" name="Genome Biol. Evol.">
        <title>The secreted proteins of Achlya hypogyna and Thraustotheca clavata identify the ancestral oomycete secretome and reveal gene acquisitions by horizontal gene transfer.</title>
        <authorList>
            <person name="Misner I."/>
            <person name="Blouin N."/>
            <person name="Leonard G."/>
            <person name="Richards T.A."/>
            <person name="Lane C.E."/>
        </authorList>
    </citation>
    <scope>NUCLEOTIDE SEQUENCE</scope>
    <source>
        <strain evidence="3">ATCC 34112</strain>
    </source>
</reference>